<proteinExistence type="inferred from homology"/>
<comment type="caution">
    <text evidence="4">The sequence shown here is derived from an EMBL/GenBank/DDBJ whole genome shotgun (WGS) entry which is preliminary data.</text>
</comment>
<dbReference type="PANTHER" id="PTHR43963">
    <property type="entry name" value="CARBONYL REDUCTASE 1-RELATED"/>
    <property type="match status" value="1"/>
</dbReference>
<dbReference type="OrthoDB" id="7289984at2759"/>
<organism evidence="4 5">
    <name type="scientific">Holothuria leucospilota</name>
    <name type="common">Black long sea cucumber</name>
    <name type="synonym">Mertensiothuria leucospilota</name>
    <dbReference type="NCBI Taxonomy" id="206669"/>
    <lineage>
        <taxon>Eukaryota</taxon>
        <taxon>Metazoa</taxon>
        <taxon>Echinodermata</taxon>
        <taxon>Eleutherozoa</taxon>
        <taxon>Echinozoa</taxon>
        <taxon>Holothuroidea</taxon>
        <taxon>Aspidochirotacea</taxon>
        <taxon>Aspidochirotida</taxon>
        <taxon>Holothuriidae</taxon>
        <taxon>Holothuria</taxon>
    </lineage>
</organism>
<keyword evidence="3" id="KW-0560">Oxidoreductase</keyword>
<dbReference type="SUPFAM" id="SSF51735">
    <property type="entry name" value="NAD(P)-binding Rossmann-fold domains"/>
    <property type="match status" value="1"/>
</dbReference>
<dbReference type="Gene3D" id="3.40.50.720">
    <property type="entry name" value="NAD(P)-binding Rossmann-like Domain"/>
    <property type="match status" value="1"/>
</dbReference>
<protein>
    <submittedName>
        <fullName evidence="4">Carbonyl reductase [NADPH] 3</fullName>
    </submittedName>
</protein>
<evidence type="ECO:0000256" key="1">
    <source>
        <dbReference type="ARBA" id="ARBA00006484"/>
    </source>
</evidence>
<name>A0A9Q0YQM4_HOLLE</name>
<dbReference type="PANTHER" id="PTHR43963:SF6">
    <property type="entry name" value="CHAIN DEHYDROGENASE FAMILY PROTEIN, PUTATIVE (AFU_ORTHOLOGUE AFUA_3G15350)-RELATED"/>
    <property type="match status" value="1"/>
</dbReference>
<accession>A0A9Q0YQM4</accession>
<gene>
    <name evidence="4" type="ORF">HOLleu_34488</name>
</gene>
<dbReference type="InterPro" id="IPR036291">
    <property type="entry name" value="NAD(P)-bd_dom_sf"/>
</dbReference>
<keyword evidence="2" id="KW-0521">NADP</keyword>
<evidence type="ECO:0000256" key="2">
    <source>
        <dbReference type="ARBA" id="ARBA00022857"/>
    </source>
</evidence>
<comment type="similarity">
    <text evidence="1">Belongs to the short-chain dehydrogenases/reductases (SDR) family.</text>
</comment>
<dbReference type="GO" id="GO:0016491">
    <property type="term" value="F:oxidoreductase activity"/>
    <property type="evidence" value="ECO:0007669"/>
    <property type="project" value="UniProtKB-KW"/>
</dbReference>
<evidence type="ECO:0000313" key="4">
    <source>
        <dbReference type="EMBL" id="KAJ8024552.1"/>
    </source>
</evidence>
<evidence type="ECO:0000313" key="5">
    <source>
        <dbReference type="Proteomes" id="UP001152320"/>
    </source>
</evidence>
<sequence length="129" mass="14323">MGNELKEEFKNLSSIDQLNKMVQRFIDLAAKDEHTNHGFPKTAYGFSKVAFSLYTKLLDGEFQKDDSRPGMVAFAADPGWVVTDMSSGTGKKNIDEGADTLVWLALQPKGATEGRGEMFSNRKLNQVFV</sequence>
<evidence type="ECO:0000256" key="3">
    <source>
        <dbReference type="ARBA" id="ARBA00023002"/>
    </source>
</evidence>
<dbReference type="Proteomes" id="UP001152320">
    <property type="component" value="Chromosome 18"/>
</dbReference>
<dbReference type="AlphaFoldDB" id="A0A9Q0YQM4"/>
<keyword evidence="5" id="KW-1185">Reference proteome</keyword>
<dbReference type="EMBL" id="JAIZAY010000018">
    <property type="protein sequence ID" value="KAJ8024552.1"/>
    <property type="molecule type" value="Genomic_DNA"/>
</dbReference>
<reference evidence="4" key="1">
    <citation type="submission" date="2021-10" db="EMBL/GenBank/DDBJ databases">
        <title>Tropical sea cucumber genome reveals ecological adaptation and Cuvierian tubules defense mechanism.</title>
        <authorList>
            <person name="Chen T."/>
        </authorList>
    </citation>
    <scope>NUCLEOTIDE SEQUENCE</scope>
    <source>
        <strain evidence="4">Nanhai2018</strain>
        <tissue evidence="4">Muscle</tissue>
    </source>
</reference>